<proteinExistence type="predicted"/>
<evidence type="ECO:0000313" key="1">
    <source>
        <dbReference type="EMBL" id="EJZ42295.1"/>
    </source>
</evidence>
<keyword evidence="2" id="KW-1185">Reference proteome</keyword>
<reference evidence="1 2" key="1">
    <citation type="submission" date="2012-08" db="EMBL/GenBank/DDBJ databases">
        <authorList>
            <person name="Harkins D.M."/>
            <person name="Durkin A.S."/>
            <person name="Selengut J.D."/>
            <person name="Sanka R."/>
            <person name="DePew J."/>
            <person name="Purushe J."/>
            <person name="Matthias M.A."/>
            <person name="Vinetz J.M."/>
            <person name="Sutton G.G."/>
            <person name="Nelson W.C."/>
            <person name="Fouts D.E."/>
        </authorList>
    </citation>
    <scope>NUCLEOTIDE SEQUENCE [LARGE SCALE GENOMIC DNA]</scope>
    <source>
        <strain evidence="1 2">MMD4847</strain>
    </source>
</reference>
<sequence>MAFGFSGDLNNQSEDYNYHDLGLRVYPERALYPNSPPPEWGCLIHPDEFRRIMFFGNEPLISTRGSQIEDFQLKNWIDLTVRAFSQEIEWDIYPRLWRHRPLPNERGRYDLSSNGEIESYAEWEDLYDYDSTKANYFQVKLRRKPLCRLHKWDLTFPWTGSTLIDLKDRAVPNYKTGILRAVFTRVPWSNLAPPITGIQAWRGIQQGTNSTPGAYRIDYTTGYDHASRVPAELKEQILKLFCISVMSSFGEGVIGGVANYSISVGVISESLGTSMSATSSLFGARIMQMTNELKEWWKRSKHRYSQIHLGALG</sequence>
<accession>A0ABN0H9V3</accession>
<gene>
    <name evidence="1" type="ORF">LEP1GSC178_0018</name>
</gene>
<evidence type="ECO:0000313" key="2">
    <source>
        <dbReference type="Proteomes" id="UP000018720"/>
    </source>
</evidence>
<name>A0ABN0H9V3_9LEPT</name>
<dbReference type="RefSeq" id="WP_008591854.1">
    <property type="nucleotide sequence ID" value="NZ_AHOM02000005.1"/>
</dbReference>
<organism evidence="1 2">
    <name type="scientific">Leptospira licerasiae str. MMD4847</name>
    <dbReference type="NCBI Taxonomy" id="1049971"/>
    <lineage>
        <taxon>Bacteria</taxon>
        <taxon>Pseudomonadati</taxon>
        <taxon>Spirochaetota</taxon>
        <taxon>Spirochaetia</taxon>
        <taxon>Leptospirales</taxon>
        <taxon>Leptospiraceae</taxon>
        <taxon>Leptospira</taxon>
    </lineage>
</organism>
<comment type="caution">
    <text evidence="1">The sequence shown here is derived from an EMBL/GenBank/DDBJ whole genome shotgun (WGS) entry which is preliminary data.</text>
</comment>
<evidence type="ECO:0008006" key="3">
    <source>
        <dbReference type="Google" id="ProtNLM"/>
    </source>
</evidence>
<dbReference type="Proteomes" id="UP000018720">
    <property type="component" value="Unassembled WGS sequence"/>
</dbReference>
<dbReference type="EMBL" id="AHOM02000005">
    <property type="protein sequence ID" value="EJZ42295.1"/>
    <property type="molecule type" value="Genomic_DNA"/>
</dbReference>
<protein>
    <recommendedName>
        <fullName evidence="3">Phage tail protein</fullName>
    </recommendedName>
</protein>